<dbReference type="InterPro" id="IPR038528">
    <property type="entry name" value="TEL2_C_sf"/>
</dbReference>
<evidence type="ECO:0000313" key="3">
    <source>
        <dbReference type="EMBL" id="CDW44124.1"/>
    </source>
</evidence>
<feature type="domain" description="Telomere length regulation protein conserved" evidence="2">
    <location>
        <begin position="402"/>
        <end position="510"/>
    </location>
</feature>
<evidence type="ECO:0000256" key="1">
    <source>
        <dbReference type="SAM" id="MobiDB-lite"/>
    </source>
</evidence>
<dbReference type="InterPro" id="IPR019337">
    <property type="entry name" value="Telomere_length_regulation_dom"/>
</dbReference>
<sequence length="633" mass="72709">MESSYLDDMIIESSPPLVHDEERFKKFINQLKLNGGGIFEESQPSLEDHIQYFLFQGHISNVLMNARPNDVAKLPDLIANVYRGVYPSFISSLDVVVESILKSIALSMHNQSFENARLLSTLCLNFLPYWDPVERFVRDFNLSSTKKNHVIDSLNDLDSMRRRPIYKLYLRYCQSADEVEKLFGDFEHFDSDIHELLISKSSFDSKTTDILLCCFRGRSIDYLLMFLKLWSDPVIAKADVSTEILYYTRAIFISFFHIPNDVLKKRYLEISKLLAEGLPHHFSSSDGRTLKLAKFLSDFMIFTLKQCGVVGERNDTEGEGLPINPVDDLSRELLCSYQNCCSLSKNFWYSKYHGVDKNQCVEKEQKPIHTKVQSEDSSSDDDDDDDLDPIETLDAPIKCPVVYIRDFIENLPDFSKEIDQMSLILKRLPTIIDAQLRLEHSSICKEMLEVVFSWQNTFDEVSLDEDHKKTLEAILIAAPDVTITEICHYFHNRPNIIAPEKCLILNVLSRTISNPKLDLNILKYIADSFFHIILREDSRSISEQAAPVQVPMIILSSQILTRLPNVMSKDTYLRSFLTAINDLVTESDHGMKETIVFALHQISKAPIMSSNSLSPELRMTLGETRNILFKVLY</sequence>
<dbReference type="AlphaFoldDB" id="A0A0K2V0W2"/>
<reference evidence="3" key="1">
    <citation type="submission" date="2014-05" db="EMBL/GenBank/DDBJ databases">
        <authorList>
            <person name="Chronopoulou M."/>
        </authorList>
    </citation>
    <scope>NUCLEOTIDE SEQUENCE</scope>
    <source>
        <tissue evidence="3">Whole organism</tissue>
    </source>
</reference>
<accession>A0A0K2V0W2</accession>
<proteinExistence type="predicted"/>
<organism evidence="3">
    <name type="scientific">Lepeophtheirus salmonis</name>
    <name type="common">Salmon louse</name>
    <name type="synonym">Caligus salmonis</name>
    <dbReference type="NCBI Taxonomy" id="72036"/>
    <lineage>
        <taxon>Eukaryota</taxon>
        <taxon>Metazoa</taxon>
        <taxon>Ecdysozoa</taxon>
        <taxon>Arthropoda</taxon>
        <taxon>Crustacea</taxon>
        <taxon>Multicrustacea</taxon>
        <taxon>Hexanauplia</taxon>
        <taxon>Copepoda</taxon>
        <taxon>Siphonostomatoida</taxon>
        <taxon>Caligidae</taxon>
        <taxon>Lepeophtheirus</taxon>
    </lineage>
</organism>
<feature type="compositionally biased region" description="Acidic residues" evidence="1">
    <location>
        <begin position="377"/>
        <end position="387"/>
    </location>
</feature>
<feature type="region of interest" description="Disordered" evidence="1">
    <location>
        <begin position="366"/>
        <end position="387"/>
    </location>
</feature>
<dbReference type="Pfam" id="PF10193">
    <property type="entry name" value="Telomere_reg-2"/>
    <property type="match status" value="1"/>
</dbReference>
<protein>
    <recommendedName>
        <fullName evidence="2">Telomere length regulation protein conserved domain-containing protein</fullName>
    </recommendedName>
</protein>
<dbReference type="Gene3D" id="1.25.40.720">
    <property type="entry name" value="Telomere length regulation protein 2, C-terminal domain"/>
    <property type="match status" value="1"/>
</dbReference>
<evidence type="ECO:0000259" key="2">
    <source>
        <dbReference type="Pfam" id="PF10193"/>
    </source>
</evidence>
<dbReference type="EMBL" id="HACA01026763">
    <property type="protein sequence ID" value="CDW44124.1"/>
    <property type="molecule type" value="Transcribed_RNA"/>
</dbReference>
<name>A0A0K2V0W2_LEPSM</name>